<feature type="domain" description="ABC transmembrane type-1" evidence="10">
    <location>
        <begin position="138"/>
        <end position="420"/>
    </location>
</feature>
<evidence type="ECO:0000313" key="13">
    <source>
        <dbReference type="Proteomes" id="UP000006727"/>
    </source>
</evidence>
<dbReference type="EnsemblPlants" id="Pp3c16_7170V3.1">
    <property type="protein sequence ID" value="Pp3c16_7170V3.1"/>
    <property type="gene ID" value="Pp3c16_7170"/>
</dbReference>
<keyword evidence="4" id="KW-0547">Nucleotide-binding</keyword>
<feature type="transmembrane region" description="Helical" evidence="8">
    <location>
        <begin position="363"/>
        <end position="380"/>
    </location>
</feature>
<dbReference type="PaxDb" id="3218-PP1S194_17V6.1"/>
<dbReference type="InterPro" id="IPR039421">
    <property type="entry name" value="Type_1_exporter"/>
</dbReference>
<dbReference type="Gene3D" id="3.40.50.300">
    <property type="entry name" value="P-loop containing nucleotide triphosphate hydrolases"/>
    <property type="match status" value="1"/>
</dbReference>
<evidence type="ECO:0000256" key="1">
    <source>
        <dbReference type="ARBA" id="ARBA00004448"/>
    </source>
</evidence>
<feature type="domain" description="ABC transporter" evidence="9">
    <location>
        <begin position="497"/>
        <end position="735"/>
    </location>
</feature>
<feature type="transmembrane region" description="Helical" evidence="8">
    <location>
        <begin position="267"/>
        <end position="295"/>
    </location>
</feature>
<dbReference type="PANTHER" id="PTHR43394">
    <property type="entry name" value="ATP-DEPENDENT PERMEASE MDL1, MITOCHONDRIAL"/>
    <property type="match status" value="1"/>
</dbReference>
<dbReference type="GO" id="GO:0042626">
    <property type="term" value="F:ATPase-coupled transmembrane transporter activity"/>
    <property type="evidence" value="ECO:0000318"/>
    <property type="project" value="GO_Central"/>
</dbReference>
<evidence type="ECO:0000256" key="3">
    <source>
        <dbReference type="ARBA" id="ARBA00022692"/>
    </source>
</evidence>
<reference evidence="12" key="3">
    <citation type="submission" date="2020-12" db="UniProtKB">
        <authorList>
            <consortium name="EnsemblPlants"/>
        </authorList>
    </citation>
    <scope>IDENTIFICATION</scope>
</reference>
<dbReference type="FunCoup" id="A0A2K1J7J2">
    <property type="interactions" value="222"/>
</dbReference>
<dbReference type="SMART" id="SM00382">
    <property type="entry name" value="AAA"/>
    <property type="match status" value="1"/>
</dbReference>
<keyword evidence="7 8" id="KW-0472">Membrane</keyword>
<feature type="transmembrane region" description="Helical" evidence="8">
    <location>
        <begin position="389"/>
        <end position="412"/>
    </location>
</feature>
<dbReference type="EMBL" id="ABEU02000016">
    <property type="protein sequence ID" value="PNR37487.1"/>
    <property type="molecule type" value="Genomic_DNA"/>
</dbReference>
<keyword evidence="5" id="KW-0067">ATP-binding</keyword>
<evidence type="ECO:0000256" key="2">
    <source>
        <dbReference type="ARBA" id="ARBA00022448"/>
    </source>
</evidence>
<accession>A0A2K1J7J2</accession>
<reference evidence="11 13" key="2">
    <citation type="journal article" date="2018" name="Plant J.">
        <title>The Physcomitrella patens chromosome-scale assembly reveals moss genome structure and evolution.</title>
        <authorList>
            <person name="Lang D."/>
            <person name="Ullrich K.K."/>
            <person name="Murat F."/>
            <person name="Fuchs J."/>
            <person name="Jenkins J."/>
            <person name="Haas F.B."/>
            <person name="Piednoel M."/>
            <person name="Gundlach H."/>
            <person name="Van Bel M."/>
            <person name="Meyberg R."/>
            <person name="Vives C."/>
            <person name="Morata J."/>
            <person name="Symeonidi A."/>
            <person name="Hiss M."/>
            <person name="Muchero W."/>
            <person name="Kamisugi Y."/>
            <person name="Saleh O."/>
            <person name="Blanc G."/>
            <person name="Decker E.L."/>
            <person name="van Gessel N."/>
            <person name="Grimwood J."/>
            <person name="Hayes R.D."/>
            <person name="Graham S.W."/>
            <person name="Gunter L.E."/>
            <person name="McDaniel S.F."/>
            <person name="Hoernstein S.N.W."/>
            <person name="Larsson A."/>
            <person name="Li F.W."/>
            <person name="Perroud P.F."/>
            <person name="Phillips J."/>
            <person name="Ranjan P."/>
            <person name="Rokshar D.S."/>
            <person name="Rothfels C.J."/>
            <person name="Schneider L."/>
            <person name="Shu S."/>
            <person name="Stevenson D.W."/>
            <person name="Thummler F."/>
            <person name="Tillich M."/>
            <person name="Villarreal Aguilar J.C."/>
            <person name="Widiez T."/>
            <person name="Wong G.K."/>
            <person name="Wymore A."/>
            <person name="Zhang Y."/>
            <person name="Zimmer A.D."/>
            <person name="Quatrano R.S."/>
            <person name="Mayer K.F.X."/>
            <person name="Goodstein D."/>
            <person name="Casacuberta J.M."/>
            <person name="Vandepoele K."/>
            <person name="Reski R."/>
            <person name="Cuming A.C."/>
            <person name="Tuskan G.A."/>
            <person name="Maumus F."/>
            <person name="Salse J."/>
            <person name="Schmutz J."/>
            <person name="Rensing S.A."/>
        </authorList>
    </citation>
    <scope>NUCLEOTIDE SEQUENCE [LARGE SCALE GENOMIC DNA]</scope>
    <source>
        <strain evidence="12 13">cv. Gransden 2004</strain>
    </source>
</reference>
<dbReference type="FunFam" id="3.40.50.300:FF:000403">
    <property type="entry name" value="ATP-binding cassette sub-family B member 8, mitochondrial"/>
    <property type="match status" value="1"/>
</dbReference>
<dbReference type="GO" id="GO:0005524">
    <property type="term" value="F:ATP binding"/>
    <property type="evidence" value="ECO:0007669"/>
    <property type="project" value="UniProtKB-KW"/>
</dbReference>
<organism evidence="11">
    <name type="scientific">Physcomitrium patens</name>
    <name type="common">Spreading-leaved earth moss</name>
    <name type="synonym">Physcomitrella patens</name>
    <dbReference type="NCBI Taxonomy" id="3218"/>
    <lineage>
        <taxon>Eukaryota</taxon>
        <taxon>Viridiplantae</taxon>
        <taxon>Streptophyta</taxon>
        <taxon>Embryophyta</taxon>
        <taxon>Bryophyta</taxon>
        <taxon>Bryophytina</taxon>
        <taxon>Bryopsida</taxon>
        <taxon>Funariidae</taxon>
        <taxon>Funariales</taxon>
        <taxon>Funariaceae</taxon>
        <taxon>Physcomitrium</taxon>
    </lineage>
</organism>
<dbReference type="EnsemblPlants" id="Pp3c16_7170V3.2">
    <property type="protein sequence ID" value="Pp3c16_7170V3.2"/>
    <property type="gene ID" value="Pp3c16_7170"/>
</dbReference>
<evidence type="ECO:0000256" key="5">
    <source>
        <dbReference type="ARBA" id="ARBA00022840"/>
    </source>
</evidence>
<keyword evidence="13" id="KW-1185">Reference proteome</keyword>
<dbReference type="Gramene" id="Pp3c16_7170V3.1">
    <property type="protein sequence ID" value="Pp3c16_7170V3.1"/>
    <property type="gene ID" value="Pp3c16_7170"/>
</dbReference>
<dbReference type="AlphaFoldDB" id="A0A2K1J7J2"/>
<evidence type="ECO:0000256" key="6">
    <source>
        <dbReference type="ARBA" id="ARBA00022989"/>
    </source>
</evidence>
<evidence type="ECO:0000256" key="4">
    <source>
        <dbReference type="ARBA" id="ARBA00022741"/>
    </source>
</evidence>
<evidence type="ECO:0000313" key="11">
    <source>
        <dbReference type="EMBL" id="PNR37487.1"/>
    </source>
</evidence>
<keyword evidence="3 8" id="KW-0812">Transmembrane</keyword>
<feature type="transmembrane region" description="Helical" evidence="8">
    <location>
        <begin position="136"/>
        <end position="156"/>
    </location>
</feature>
<dbReference type="CDD" id="cd18557">
    <property type="entry name" value="ABC_6TM_TAP_ABCB8_10_like"/>
    <property type="match status" value="1"/>
</dbReference>
<dbReference type="Pfam" id="PF00664">
    <property type="entry name" value="ABC_membrane"/>
    <property type="match status" value="1"/>
</dbReference>
<evidence type="ECO:0000313" key="12">
    <source>
        <dbReference type="EnsemblPlants" id="Pp3c16_7170V3.1"/>
    </source>
</evidence>
<dbReference type="GO" id="GO:0005743">
    <property type="term" value="C:mitochondrial inner membrane"/>
    <property type="evidence" value="ECO:0007669"/>
    <property type="project" value="UniProtKB-SubCell"/>
</dbReference>
<dbReference type="Pfam" id="PF00005">
    <property type="entry name" value="ABC_tran"/>
    <property type="match status" value="1"/>
</dbReference>
<evidence type="ECO:0000256" key="8">
    <source>
        <dbReference type="SAM" id="Phobius"/>
    </source>
</evidence>
<dbReference type="GO" id="GO:0055085">
    <property type="term" value="P:transmembrane transport"/>
    <property type="evidence" value="ECO:0000318"/>
    <property type="project" value="GO_Central"/>
</dbReference>
<dbReference type="KEGG" id="ppp:112293791"/>
<gene>
    <name evidence="12" type="primary">LOC112293791</name>
    <name evidence="11" type="ORF">PHYPA_020596</name>
</gene>
<dbReference type="Proteomes" id="UP000006727">
    <property type="component" value="Chromosome 16"/>
</dbReference>
<evidence type="ECO:0000259" key="10">
    <source>
        <dbReference type="PROSITE" id="PS50929"/>
    </source>
</evidence>
<protein>
    <recommendedName>
        <fullName evidence="14">ABC transporter B family member 28</fullName>
    </recommendedName>
</protein>
<evidence type="ECO:0000259" key="9">
    <source>
        <dbReference type="PROSITE" id="PS50893"/>
    </source>
</evidence>
<dbReference type="PROSITE" id="PS50893">
    <property type="entry name" value="ABC_TRANSPORTER_2"/>
    <property type="match status" value="1"/>
</dbReference>
<dbReference type="InterPro" id="IPR003593">
    <property type="entry name" value="AAA+_ATPase"/>
</dbReference>
<dbReference type="Gene3D" id="1.20.1560.10">
    <property type="entry name" value="ABC transporter type 1, transmembrane domain"/>
    <property type="match status" value="2"/>
</dbReference>
<dbReference type="InterPro" id="IPR003439">
    <property type="entry name" value="ABC_transporter-like_ATP-bd"/>
</dbReference>
<dbReference type="GO" id="GO:0140359">
    <property type="term" value="F:ABC-type transporter activity"/>
    <property type="evidence" value="ECO:0007669"/>
    <property type="project" value="InterPro"/>
</dbReference>
<dbReference type="OMA" id="YTKPFNE"/>
<sequence length="741" mass="80498">MSTVAMRQFSVTATNSFCSWSATTIPKTPPLCALDPGQIRLSVSRRFGFLGGDGTSLQSLGVGRRRLSGVDGRRSSKRVATKAAFISPPADPQFANLDNDGMEDVLGSVPVAPRGPKPIITWSLVLGLLWKQKLRLSVAAMALLAATTCTLMMPLFSGKFFETLIGVRKEPLSELLAKLGVIYLMEPALTVVFITNLVHVWENVMAHLRSEVFRRILIQKVEFFDRHKVGELTGILSQDLGAMKDLVNENVSRDRGFRAFSEMMGTLCILFALSTQLAPVLALLMLSVSATISIYKRTTMPVFKAHGAFQARMIDCANETFSAIRTVRSFGGERRQTGMFDEMVLAFQKSGDKLGWLKSTNESWTRVAIYISLMALYFLGGTKVKAGELAIGTMVSFVGYTFTLTFAVQGLVNTLADLQGMLSAVKRINTVVGRAEVDEWLAHGLEREARGELQNPDECESSVDTGVVDRSFNGTAAHSLNYDSKKSVCELAWSGDVVLENVFFAYPLRPEALILKGINLHLKRRTVTAVVGSSGAGKSTIVQLLARFYEPSGGRITLAGVDVRKFDKSEWARAVSIVNQEPVLFAMTVAENIAYGLPNKAVSEAEIVAAAKAANAHDFIVSLPEGYDTMVGERGSLLSGGQRQRIAIARALLKNAPILILDEATSALDSVSERLVQGALDRLMKGRTTLVIAHRLSTVQAADQIAVCADGNVIEVGTHAELIAKEGTYASLVNTQRLSFE</sequence>
<dbReference type="PANTHER" id="PTHR43394:SF7">
    <property type="entry name" value="ABC TRANSPORTER B FAMILY MEMBER 28"/>
    <property type="match status" value="1"/>
</dbReference>
<comment type="subcellular location">
    <subcellularLocation>
        <location evidence="1">Mitochondrion inner membrane</location>
        <topology evidence="1">Multi-pass membrane protein</topology>
    </subcellularLocation>
</comment>
<dbReference type="GO" id="GO:0016887">
    <property type="term" value="F:ATP hydrolysis activity"/>
    <property type="evidence" value="ECO:0007669"/>
    <property type="project" value="InterPro"/>
</dbReference>
<dbReference type="InterPro" id="IPR011527">
    <property type="entry name" value="ABC1_TM_dom"/>
</dbReference>
<reference evidence="11 13" key="1">
    <citation type="journal article" date="2008" name="Science">
        <title>The Physcomitrella genome reveals evolutionary insights into the conquest of land by plants.</title>
        <authorList>
            <person name="Rensing S."/>
            <person name="Lang D."/>
            <person name="Zimmer A."/>
            <person name="Terry A."/>
            <person name="Salamov A."/>
            <person name="Shapiro H."/>
            <person name="Nishiyama T."/>
            <person name="Perroud P.-F."/>
            <person name="Lindquist E."/>
            <person name="Kamisugi Y."/>
            <person name="Tanahashi T."/>
            <person name="Sakakibara K."/>
            <person name="Fujita T."/>
            <person name="Oishi K."/>
            <person name="Shin-I T."/>
            <person name="Kuroki Y."/>
            <person name="Toyoda A."/>
            <person name="Suzuki Y."/>
            <person name="Hashimoto A."/>
            <person name="Yamaguchi K."/>
            <person name="Sugano A."/>
            <person name="Kohara Y."/>
            <person name="Fujiyama A."/>
            <person name="Anterola A."/>
            <person name="Aoki S."/>
            <person name="Ashton N."/>
            <person name="Barbazuk W.B."/>
            <person name="Barker E."/>
            <person name="Bennetzen J."/>
            <person name="Bezanilla M."/>
            <person name="Blankenship R."/>
            <person name="Cho S.H."/>
            <person name="Dutcher S."/>
            <person name="Estelle M."/>
            <person name="Fawcett J.A."/>
            <person name="Gundlach H."/>
            <person name="Hanada K."/>
            <person name="Heyl A."/>
            <person name="Hicks K.A."/>
            <person name="Hugh J."/>
            <person name="Lohr M."/>
            <person name="Mayer K."/>
            <person name="Melkozernov A."/>
            <person name="Murata T."/>
            <person name="Nelson D."/>
            <person name="Pils B."/>
            <person name="Prigge M."/>
            <person name="Reiss B."/>
            <person name="Renner T."/>
            <person name="Rombauts S."/>
            <person name="Rushton P."/>
            <person name="Sanderfoot A."/>
            <person name="Schween G."/>
            <person name="Shiu S.-H."/>
            <person name="Stueber K."/>
            <person name="Theodoulou F.L."/>
            <person name="Tu H."/>
            <person name="Van de Peer Y."/>
            <person name="Verrier P.J."/>
            <person name="Waters E."/>
            <person name="Wood A."/>
            <person name="Yang L."/>
            <person name="Cove D."/>
            <person name="Cuming A."/>
            <person name="Hasebe M."/>
            <person name="Lucas S."/>
            <person name="Mishler D.B."/>
            <person name="Reski R."/>
            <person name="Grigoriev I."/>
            <person name="Quatrano R.S."/>
            <person name="Boore J.L."/>
        </authorList>
    </citation>
    <scope>NUCLEOTIDE SEQUENCE [LARGE SCALE GENOMIC DNA]</scope>
    <source>
        <strain evidence="12 13">cv. Gransden 2004</strain>
    </source>
</reference>
<feature type="transmembrane region" description="Helical" evidence="8">
    <location>
        <begin position="176"/>
        <end position="201"/>
    </location>
</feature>
<dbReference type="GO" id="GO:0016020">
    <property type="term" value="C:membrane"/>
    <property type="evidence" value="ECO:0000318"/>
    <property type="project" value="GO_Central"/>
</dbReference>
<dbReference type="PROSITE" id="PS00211">
    <property type="entry name" value="ABC_TRANSPORTER_1"/>
    <property type="match status" value="1"/>
</dbReference>
<dbReference type="RefSeq" id="XP_024399404.1">
    <property type="nucleotide sequence ID" value="XM_024543636.2"/>
</dbReference>
<dbReference type="PROSITE" id="PS50929">
    <property type="entry name" value="ABC_TM1F"/>
    <property type="match status" value="1"/>
</dbReference>
<dbReference type="OrthoDB" id="6500128at2759"/>
<dbReference type="CDD" id="cd03249">
    <property type="entry name" value="ABC_MTABC3_MDL1_MDL2"/>
    <property type="match status" value="1"/>
</dbReference>
<dbReference type="GeneID" id="112293791"/>
<dbReference type="InterPro" id="IPR036640">
    <property type="entry name" value="ABC1_TM_sf"/>
</dbReference>
<dbReference type="Gramene" id="Pp3c16_7170V3.2">
    <property type="protein sequence ID" value="Pp3c16_7170V3.2"/>
    <property type="gene ID" value="Pp3c16_7170"/>
</dbReference>
<keyword evidence="6 8" id="KW-1133">Transmembrane helix</keyword>
<dbReference type="InterPro" id="IPR027417">
    <property type="entry name" value="P-loop_NTPase"/>
</dbReference>
<dbReference type="SUPFAM" id="SSF90123">
    <property type="entry name" value="ABC transporter transmembrane region"/>
    <property type="match status" value="1"/>
</dbReference>
<dbReference type="InterPro" id="IPR017871">
    <property type="entry name" value="ABC_transporter-like_CS"/>
</dbReference>
<proteinExistence type="predicted"/>
<evidence type="ECO:0000256" key="7">
    <source>
        <dbReference type="ARBA" id="ARBA00023136"/>
    </source>
</evidence>
<name>A0A2K1J7J2_PHYPA</name>
<evidence type="ECO:0008006" key="14">
    <source>
        <dbReference type="Google" id="ProtNLM"/>
    </source>
</evidence>
<keyword evidence="2" id="KW-0813">Transport</keyword>
<dbReference type="SUPFAM" id="SSF52540">
    <property type="entry name" value="P-loop containing nucleoside triphosphate hydrolases"/>
    <property type="match status" value="1"/>
</dbReference>
<dbReference type="STRING" id="3218.A0A2K1J7J2"/>